<sequence length="139" mass="15101">MQSDHDFAVNQAGYTISAALFRIGPDVLIVVTGGDHPHVGDVTTKSQHAPRQTVKFPSHDGRDHKDNFLSDRLADTVSSQVGGSLTVLAGVHIDGITQAQIKASAEIIDRLADQINQWLAAHPAHINPPTYYDQNHHPE</sequence>
<reference evidence="3 4" key="1">
    <citation type="journal article" date="2015" name="Genome Announc.">
        <title>Expanding the biotechnology potential of lactobacilli through comparative genomics of 213 strains and associated genera.</title>
        <authorList>
            <person name="Sun Z."/>
            <person name="Harris H.M."/>
            <person name="McCann A."/>
            <person name="Guo C."/>
            <person name="Argimon S."/>
            <person name="Zhang W."/>
            <person name="Yang X."/>
            <person name="Jeffery I.B."/>
            <person name="Cooney J.C."/>
            <person name="Kagawa T.F."/>
            <person name="Liu W."/>
            <person name="Song Y."/>
            <person name="Salvetti E."/>
            <person name="Wrobel A."/>
            <person name="Rasinkangas P."/>
            <person name="Parkhill J."/>
            <person name="Rea M.C."/>
            <person name="O'Sullivan O."/>
            <person name="Ritari J."/>
            <person name="Douillard F.P."/>
            <person name="Paul Ross R."/>
            <person name="Yang R."/>
            <person name="Briner A.E."/>
            <person name="Felis G.E."/>
            <person name="de Vos W.M."/>
            <person name="Barrangou R."/>
            <person name="Klaenhammer T.R."/>
            <person name="Caufield P.W."/>
            <person name="Cui Y."/>
            <person name="Zhang H."/>
            <person name="O'Toole P.W."/>
        </authorList>
    </citation>
    <scope>NUCLEOTIDE SEQUENCE [LARGE SCALE GENOMIC DNA]</scope>
    <source>
        <strain evidence="3 4">DSM 18390</strain>
    </source>
</reference>
<dbReference type="EMBL" id="AZFZ01000043">
    <property type="protein sequence ID" value="KRM42372.1"/>
    <property type="molecule type" value="Genomic_DNA"/>
</dbReference>
<gene>
    <name evidence="3" type="ORF">FD47_GL001900</name>
</gene>
<dbReference type="PATRIC" id="fig|1423786.4.peg.2007"/>
<evidence type="ECO:0000259" key="2">
    <source>
        <dbReference type="Pfam" id="PF21758"/>
    </source>
</evidence>
<comment type="caution">
    <text evidence="3">The sequence shown here is derived from an EMBL/GenBank/DDBJ whole genome shotgun (WGS) entry which is preliminary data.</text>
</comment>
<evidence type="ECO:0000256" key="1">
    <source>
        <dbReference type="SAM" id="MobiDB-lite"/>
    </source>
</evidence>
<proteinExistence type="predicted"/>
<dbReference type="RefSeq" id="WP_056980605.1">
    <property type="nucleotide sequence ID" value="NZ_AZFZ01000043.1"/>
</dbReference>
<accession>A0A0R1YNB7</accession>
<feature type="domain" description="Prenylated flavin chaperone LpdD-like" evidence="2">
    <location>
        <begin position="11"/>
        <end position="119"/>
    </location>
</feature>
<evidence type="ECO:0000313" key="3">
    <source>
        <dbReference type="EMBL" id="KRM42372.1"/>
    </source>
</evidence>
<dbReference type="AlphaFoldDB" id="A0A0R1YNB7"/>
<evidence type="ECO:0000313" key="4">
    <source>
        <dbReference type="Proteomes" id="UP000051010"/>
    </source>
</evidence>
<dbReference type="InterPro" id="IPR048844">
    <property type="entry name" value="LpdD_chaperone-like"/>
</dbReference>
<feature type="region of interest" description="Disordered" evidence="1">
    <location>
        <begin position="41"/>
        <end position="63"/>
    </location>
</feature>
<name>A0A0R1YNB7_9LACO</name>
<protein>
    <recommendedName>
        <fullName evidence="2">Prenylated flavin chaperone LpdD-like domain-containing protein</fullName>
    </recommendedName>
</protein>
<dbReference type="Pfam" id="PF21758">
    <property type="entry name" value="PAC_bac"/>
    <property type="match status" value="1"/>
</dbReference>
<organism evidence="3 4">
    <name type="scientific">Lentilactobacillus parafarraginis DSM 18390 = JCM 14109</name>
    <dbReference type="NCBI Taxonomy" id="1423786"/>
    <lineage>
        <taxon>Bacteria</taxon>
        <taxon>Bacillati</taxon>
        <taxon>Bacillota</taxon>
        <taxon>Bacilli</taxon>
        <taxon>Lactobacillales</taxon>
        <taxon>Lactobacillaceae</taxon>
        <taxon>Lentilactobacillus</taxon>
    </lineage>
</organism>
<dbReference type="Proteomes" id="UP000051010">
    <property type="component" value="Unassembled WGS sequence"/>
</dbReference>